<feature type="signal peptide" evidence="2">
    <location>
        <begin position="1"/>
        <end position="21"/>
    </location>
</feature>
<feature type="region of interest" description="Disordered" evidence="1">
    <location>
        <begin position="106"/>
        <end position="135"/>
    </location>
</feature>
<feature type="compositionally biased region" description="Polar residues" evidence="1">
    <location>
        <begin position="110"/>
        <end position="129"/>
    </location>
</feature>
<evidence type="ECO:0000256" key="1">
    <source>
        <dbReference type="SAM" id="MobiDB-lite"/>
    </source>
</evidence>
<keyword evidence="2" id="KW-0732">Signal</keyword>
<organism evidence="3 4">
    <name type="scientific">Corallococcus exercitus</name>
    <dbReference type="NCBI Taxonomy" id="2316736"/>
    <lineage>
        <taxon>Bacteria</taxon>
        <taxon>Pseudomonadati</taxon>
        <taxon>Myxococcota</taxon>
        <taxon>Myxococcia</taxon>
        <taxon>Myxococcales</taxon>
        <taxon>Cystobacterineae</taxon>
        <taxon>Myxococcaceae</taxon>
        <taxon>Corallococcus</taxon>
    </lineage>
</organism>
<proteinExistence type="predicted"/>
<reference evidence="3 4" key="1">
    <citation type="submission" date="2020-05" db="EMBL/GenBank/DDBJ databases">
        <authorList>
            <person name="Whitworth D."/>
        </authorList>
    </citation>
    <scope>NUCLEOTIDE SEQUENCE [LARGE SCALE GENOMIC DNA]</scope>
    <source>
        <strain evidence="3 4">AB043B</strain>
    </source>
</reference>
<comment type="caution">
    <text evidence="3">The sequence shown here is derived from an EMBL/GenBank/DDBJ whole genome shotgun (WGS) entry which is preliminary data.</text>
</comment>
<gene>
    <name evidence="3" type="ORF">HMI49_02070</name>
</gene>
<accession>A0A7Y4KDV3</accession>
<evidence type="ECO:0000256" key="2">
    <source>
        <dbReference type="SAM" id="SignalP"/>
    </source>
</evidence>
<name>A0A7Y4KDV3_9BACT</name>
<evidence type="ECO:0008006" key="5">
    <source>
        <dbReference type="Google" id="ProtNLM"/>
    </source>
</evidence>
<sequence length="135" mass="14255">MVPRLLAAALLPALLAGMGCATGPTGRLPVLPSSQPVQEELGERNVVDAGQEYARQNSILLSEGGESLRLSPNNWRIRFGLPEEGSGKFLDLGFDALAQRVTGERRLDITSAQSPIPRTSLPSESSPATGGSGFR</sequence>
<evidence type="ECO:0000313" key="3">
    <source>
        <dbReference type="EMBL" id="NOK31990.1"/>
    </source>
</evidence>
<dbReference type="Proteomes" id="UP000563426">
    <property type="component" value="Unassembled WGS sequence"/>
</dbReference>
<protein>
    <recommendedName>
        <fullName evidence="5">Lipoprotein</fullName>
    </recommendedName>
</protein>
<dbReference type="PROSITE" id="PS51257">
    <property type="entry name" value="PROKAR_LIPOPROTEIN"/>
    <property type="match status" value="1"/>
</dbReference>
<dbReference type="AlphaFoldDB" id="A0A7Y4KDV3"/>
<evidence type="ECO:0000313" key="4">
    <source>
        <dbReference type="Proteomes" id="UP000563426"/>
    </source>
</evidence>
<dbReference type="EMBL" id="JABFJV010000006">
    <property type="protein sequence ID" value="NOK31990.1"/>
    <property type="molecule type" value="Genomic_DNA"/>
</dbReference>
<feature type="chain" id="PRO_5031486647" description="Lipoprotein" evidence="2">
    <location>
        <begin position="22"/>
        <end position="135"/>
    </location>
</feature>
<keyword evidence="4" id="KW-1185">Reference proteome</keyword>